<dbReference type="InterPro" id="IPR007710">
    <property type="entry name" value="Nucleoside_deoxyribTrfase"/>
</dbReference>
<name>A0A2T0VAI0_9MICO</name>
<keyword evidence="1" id="KW-0808">Transferase</keyword>
<gene>
    <name evidence="1" type="ORF">B0I08_107104</name>
</gene>
<dbReference type="Proteomes" id="UP000237983">
    <property type="component" value="Unassembled WGS sequence"/>
</dbReference>
<keyword evidence="2" id="KW-1185">Reference proteome</keyword>
<evidence type="ECO:0000313" key="1">
    <source>
        <dbReference type="EMBL" id="PRY67209.1"/>
    </source>
</evidence>
<dbReference type="PANTHER" id="PTHR15364:SF0">
    <property type="entry name" value="2'-DEOXYNUCLEOSIDE 5'-PHOSPHATE N-HYDROLASE 1"/>
    <property type="match status" value="1"/>
</dbReference>
<dbReference type="InterPro" id="IPR051239">
    <property type="entry name" value="2'-dNMP_N-hydrolase"/>
</dbReference>
<dbReference type="GO" id="GO:0070694">
    <property type="term" value="F:5-hydroxymethyl-dUMP N-hydrolase activity"/>
    <property type="evidence" value="ECO:0007669"/>
    <property type="project" value="TreeGrafter"/>
</dbReference>
<sequence>MKIYLAGFDVFYPDAVERAEKMKALCAQYGFVGRFPADISIDPTGLTPAELAAAIFRRDADLVRECDLVAANLYPFRGAEPDSGTCFELGLAYGLGKPLYGYTAAGTMAERISEHHAPVTITADGRTVDATGMTVENFGSPINLMISVPSTIVYGGLEDCLQRISADLSSADVRSADMHSADVRSADGAGAASDLP</sequence>
<proteinExistence type="predicted"/>
<dbReference type="GO" id="GO:0009159">
    <property type="term" value="P:deoxyribonucleoside monophosphate catabolic process"/>
    <property type="evidence" value="ECO:0007669"/>
    <property type="project" value="TreeGrafter"/>
</dbReference>
<dbReference type="SUPFAM" id="SSF52309">
    <property type="entry name" value="N-(deoxy)ribosyltransferase-like"/>
    <property type="match status" value="1"/>
</dbReference>
<comment type="caution">
    <text evidence="1">The sequence shown here is derived from an EMBL/GenBank/DDBJ whole genome shotgun (WGS) entry which is preliminary data.</text>
</comment>
<dbReference type="PANTHER" id="PTHR15364">
    <property type="entry name" value="2'-DEOXYNUCLEOSIDE 5'-PHOSPHATE N-HYDROLASE 1"/>
    <property type="match status" value="1"/>
</dbReference>
<organism evidence="1 2">
    <name type="scientific">Glaciihabitans tibetensis</name>
    <dbReference type="NCBI Taxonomy" id="1266600"/>
    <lineage>
        <taxon>Bacteria</taxon>
        <taxon>Bacillati</taxon>
        <taxon>Actinomycetota</taxon>
        <taxon>Actinomycetes</taxon>
        <taxon>Micrococcales</taxon>
        <taxon>Microbacteriaceae</taxon>
        <taxon>Glaciihabitans</taxon>
    </lineage>
</organism>
<dbReference type="RefSeq" id="WP_106213729.1">
    <property type="nucleotide sequence ID" value="NZ_PVTL01000007.1"/>
</dbReference>
<reference evidence="1 2" key="1">
    <citation type="submission" date="2018-03" db="EMBL/GenBank/DDBJ databases">
        <title>Genomic Encyclopedia of Type Strains, Phase III (KMG-III): the genomes of soil and plant-associated and newly described type strains.</title>
        <authorList>
            <person name="Whitman W."/>
        </authorList>
    </citation>
    <scope>NUCLEOTIDE SEQUENCE [LARGE SCALE GENOMIC DNA]</scope>
    <source>
        <strain evidence="1 2">CGMCC 1.12484</strain>
    </source>
</reference>
<evidence type="ECO:0000313" key="2">
    <source>
        <dbReference type="Proteomes" id="UP000237983"/>
    </source>
</evidence>
<protein>
    <submittedName>
        <fullName evidence="1">Nucleoside 2-deoxyribosyltransferase</fullName>
    </submittedName>
</protein>
<dbReference type="EMBL" id="PVTL01000007">
    <property type="protein sequence ID" value="PRY67209.1"/>
    <property type="molecule type" value="Genomic_DNA"/>
</dbReference>
<dbReference type="Pfam" id="PF05014">
    <property type="entry name" value="Nuc_deoxyrib_tr"/>
    <property type="match status" value="1"/>
</dbReference>
<dbReference type="GO" id="GO:0016740">
    <property type="term" value="F:transferase activity"/>
    <property type="evidence" value="ECO:0007669"/>
    <property type="project" value="UniProtKB-KW"/>
</dbReference>
<dbReference type="AlphaFoldDB" id="A0A2T0VAI0"/>
<accession>A0A2T0VAI0</accession>
<dbReference type="OrthoDB" id="9792663at2"/>
<dbReference type="Gene3D" id="3.40.50.450">
    <property type="match status" value="1"/>
</dbReference>